<keyword evidence="11" id="KW-0560">Oxidoreductase</keyword>
<evidence type="ECO:0000256" key="16">
    <source>
        <dbReference type="ARBA" id="ARBA00048414"/>
    </source>
</evidence>
<dbReference type="Proteomes" id="UP000800041">
    <property type="component" value="Unassembled WGS sequence"/>
</dbReference>
<dbReference type="PROSITE" id="PS50075">
    <property type="entry name" value="CARRIER"/>
    <property type="match status" value="1"/>
</dbReference>
<dbReference type="InterPro" id="IPR010080">
    <property type="entry name" value="Thioester_reductase-like_dom"/>
</dbReference>
<dbReference type="PANTHER" id="PTHR44845">
    <property type="entry name" value="CARRIER DOMAIN-CONTAINING PROTEIN"/>
    <property type="match status" value="1"/>
</dbReference>
<evidence type="ECO:0000256" key="9">
    <source>
        <dbReference type="ARBA" id="ARBA00022605"/>
    </source>
</evidence>
<dbReference type="UniPathway" id="UPA00033">
    <property type="reaction ID" value="UER00032"/>
</dbReference>
<evidence type="ECO:0000259" key="19">
    <source>
        <dbReference type="PROSITE" id="PS50075"/>
    </source>
</evidence>
<dbReference type="Gene3D" id="1.10.1200.10">
    <property type="entry name" value="ACP-like"/>
    <property type="match status" value="1"/>
</dbReference>
<comment type="cofactor">
    <cofactor evidence="1">
        <name>pantetheine 4'-phosphate</name>
        <dbReference type="ChEBI" id="CHEBI:47942"/>
    </cofactor>
</comment>
<protein>
    <recommendedName>
        <fullName evidence="14">Alpha-aminoadipate reductase</fullName>
        <ecNumber evidence="6">1.2.1.31</ecNumber>
        <ecNumber evidence="5">1.2.1.95</ecNumber>
    </recommendedName>
    <alternativeName>
        <fullName evidence="13">L-aminoadipate-semialdehyde dehydrogenase</fullName>
    </alternativeName>
</protein>
<dbReference type="NCBIfam" id="TIGR01746">
    <property type="entry name" value="Thioester-redct"/>
    <property type="match status" value="1"/>
</dbReference>
<dbReference type="InterPro" id="IPR009081">
    <property type="entry name" value="PP-bd_ACP"/>
</dbReference>
<keyword evidence="8" id="KW-0597">Phosphoprotein</keyword>
<dbReference type="Pfam" id="PF00501">
    <property type="entry name" value="AMP-binding"/>
    <property type="match status" value="1"/>
</dbReference>
<dbReference type="AlphaFoldDB" id="A0A6G1HEB7"/>
<dbReference type="OrthoDB" id="329835at2759"/>
<sequence>MALPDPTSELNWSDFKGPVQDFFAANAEKHPDRLCVVETASRSTPKREFTYQTIHHASNIVAQHLVQNGIQRGEVVMIFAHRGVDLVVAIMGALKSGAAFSVLDPQYPPDRQQIYLDVSRPRAMVVIEKATQEAGPLSDQVKEFVSDTLSLRTEIPALKLHDNGTLTGGDVDGKDCLQDQIALKEQMPDVLVGPDTPPTLSFTSGSEGRPKGVFGRHYSLCKYFPWMAETFGLSENDKFTMLSGIAHDPIQRDIFTPLFLGAQLLVPAQEDIQHELLAEWMRDNKATVSHLTPAMGQIMVGGAVARFPSLRNVFFVGDLLIKRDCRRLQELAENTTIINMYGTTETSRAVSYYKIPSKAKEPKFLDALGDVIPAGTGMQDVQLLVVDRENREKQCNVGESGEIYVRAGGLAEGYLGQEELTGTKFVNNWFVDPQKWAKEDEQRVRAQGKPEPWRQFYKGPRDRLYRSGDLGRYMPDGNVEVTGRADNQIKIRGFRIELGEIDSHLSAHPIVRENMTLVRRDKNEEPTLVSYIVPDIKMWYEWLSEKNLSEITKDDTMIGMLKRFRPLRDDVRDHLKKKLPTYAVPTVIVPLIRFPLNPNGKVDKPALPFPEPYELSAAAGRRPSQMAAALTPTEIEISNIWSGLIPNVSSVGPDDSFFDIGGHSIIAQTMLFKVRKQWQDIDIPMTAIFNRPTLRGFAAEVDRARDPIGLRLDTGNEDRLLRDGPPKQDADYSADAADLAKKLPSSFQTAQLDSKQQNTVFLTGATGFLGAYILKDLLARQNPPVKVIALVRAKDAAAGIQRIVDTCEAYGIWQDTWTSRLECVTGDLAKANLGMDKSAWEHVAKEASVVIQNGARVHWVLPYSSLRPSNVISTQTALTLCSTTRPKQFCFISSTSVLDTEAYLTLSRDSLASGGRGVPESDDLSRSRKGLGTGYGQSKWVSEFLVREAGQRGLSGAILRPGYVTGDEKLGTSITDDFLLRMLKGSLQISCRPQIENTINMVPVNHVARLAVAAALHPPTVEKGLGIVQVTSRPQRMTVETFLASLETYGYTCPSTPYEKWTEKLVQYVDSARESGKEEHALLPLFHMVTANLPDESQAPELDDANAVEVLKKDGVQDVEGLGGRGVTEEIVGAYLAFLVAIGFIPAPPATTTGRVLPEVMLSERQREAMGKIGGRGAGN</sequence>
<keyword evidence="10" id="KW-0521">NADP</keyword>
<evidence type="ECO:0000256" key="14">
    <source>
        <dbReference type="ARBA" id="ARBA00032195"/>
    </source>
</evidence>
<comment type="function">
    <text evidence="2">Catalyzes the activation of alpha-aminoadipate by ATP-dependent adenylation and the reduction of activated alpha-aminoadipate by NADPH. The activated alpha-aminoadipate is bound to the phosphopantheinyl group of the enzyme itself before it is reduced to (S)-2-amino-6-oxohexanoate.</text>
</comment>
<feature type="region of interest" description="Disordered" evidence="18">
    <location>
        <begin position="911"/>
        <end position="934"/>
    </location>
</feature>
<evidence type="ECO:0000256" key="6">
    <source>
        <dbReference type="ARBA" id="ARBA00013073"/>
    </source>
</evidence>
<keyword evidence="12" id="KW-0457">Lysine biosynthesis</keyword>
<evidence type="ECO:0000256" key="15">
    <source>
        <dbReference type="ARBA" id="ARBA00048260"/>
    </source>
</evidence>
<evidence type="ECO:0000256" key="2">
    <source>
        <dbReference type="ARBA" id="ARBA00003499"/>
    </source>
</evidence>
<evidence type="ECO:0000256" key="7">
    <source>
        <dbReference type="ARBA" id="ARBA00022450"/>
    </source>
</evidence>
<evidence type="ECO:0000256" key="3">
    <source>
        <dbReference type="ARBA" id="ARBA00004827"/>
    </source>
</evidence>
<dbReference type="Pfam" id="PF00550">
    <property type="entry name" value="PP-binding"/>
    <property type="match status" value="1"/>
</dbReference>
<dbReference type="InterPro" id="IPR010071">
    <property type="entry name" value="AA_adenyl_dom"/>
</dbReference>
<dbReference type="InterPro" id="IPR000873">
    <property type="entry name" value="AMP-dep_synth/lig_dom"/>
</dbReference>
<dbReference type="NCBIfam" id="TIGR01733">
    <property type="entry name" value="AA-adenyl-dom"/>
    <property type="match status" value="1"/>
</dbReference>
<dbReference type="PROSITE" id="PS00455">
    <property type="entry name" value="AMP_BINDING"/>
    <property type="match status" value="1"/>
</dbReference>
<keyword evidence="7" id="KW-0596">Phosphopantetheine</keyword>
<dbReference type="Gene3D" id="3.30.300.30">
    <property type="match status" value="1"/>
</dbReference>
<dbReference type="InterPro" id="IPR045851">
    <property type="entry name" value="AMP-bd_C_sf"/>
</dbReference>
<dbReference type="GO" id="GO:0004043">
    <property type="term" value="F:L-aminoadipate-semialdehyde dehydrogenase [NAD(P)+] activity"/>
    <property type="evidence" value="ECO:0007669"/>
    <property type="project" value="UniProtKB-EC"/>
</dbReference>
<keyword evidence="21" id="KW-1185">Reference proteome</keyword>
<gene>
    <name evidence="20" type="ORF">K402DRAFT_388925</name>
</gene>
<dbReference type="CDD" id="cd05235">
    <property type="entry name" value="SDR_e1"/>
    <property type="match status" value="1"/>
</dbReference>
<dbReference type="InterPro" id="IPR013120">
    <property type="entry name" value="FAR_NAD-bd"/>
</dbReference>
<dbReference type="SUPFAM" id="SSF56801">
    <property type="entry name" value="Acetyl-CoA synthetase-like"/>
    <property type="match status" value="1"/>
</dbReference>
<dbReference type="InterPro" id="IPR042099">
    <property type="entry name" value="ANL_N_sf"/>
</dbReference>
<evidence type="ECO:0000256" key="12">
    <source>
        <dbReference type="ARBA" id="ARBA00023154"/>
    </source>
</evidence>
<evidence type="ECO:0000256" key="13">
    <source>
        <dbReference type="ARBA" id="ARBA00031335"/>
    </source>
</evidence>
<organism evidence="20 21">
    <name type="scientific">Aulographum hederae CBS 113979</name>
    <dbReference type="NCBI Taxonomy" id="1176131"/>
    <lineage>
        <taxon>Eukaryota</taxon>
        <taxon>Fungi</taxon>
        <taxon>Dikarya</taxon>
        <taxon>Ascomycota</taxon>
        <taxon>Pezizomycotina</taxon>
        <taxon>Dothideomycetes</taxon>
        <taxon>Pleosporomycetidae</taxon>
        <taxon>Aulographales</taxon>
        <taxon>Aulographaceae</taxon>
    </lineage>
</organism>
<evidence type="ECO:0000313" key="21">
    <source>
        <dbReference type="Proteomes" id="UP000800041"/>
    </source>
</evidence>
<evidence type="ECO:0000256" key="1">
    <source>
        <dbReference type="ARBA" id="ARBA00001957"/>
    </source>
</evidence>
<dbReference type="InterPro" id="IPR036736">
    <property type="entry name" value="ACP-like_sf"/>
</dbReference>
<evidence type="ECO:0000256" key="4">
    <source>
        <dbReference type="ARBA" id="ARBA00006432"/>
    </source>
</evidence>
<dbReference type="InterPro" id="IPR014397">
    <property type="entry name" value="Lys2"/>
</dbReference>
<comment type="similarity">
    <text evidence="4">Belongs to the ATP-dependent AMP-binding enzyme family.</text>
</comment>
<dbReference type="InterPro" id="IPR036291">
    <property type="entry name" value="NAD(P)-bd_dom_sf"/>
</dbReference>
<dbReference type="NCBIfam" id="TIGR03443">
    <property type="entry name" value="alpha_am_amid"/>
    <property type="match status" value="1"/>
</dbReference>
<evidence type="ECO:0000256" key="8">
    <source>
        <dbReference type="ARBA" id="ARBA00022553"/>
    </source>
</evidence>
<dbReference type="FunFam" id="3.40.50.720:FF:000787">
    <property type="entry name" value="L-2-aminoadipate reductase"/>
    <property type="match status" value="1"/>
</dbReference>
<dbReference type="PANTHER" id="PTHR44845:SF1">
    <property type="entry name" value="L-2-AMINOADIPATE REDUCTASE"/>
    <property type="match status" value="1"/>
</dbReference>
<evidence type="ECO:0000256" key="18">
    <source>
        <dbReference type="SAM" id="MobiDB-lite"/>
    </source>
</evidence>
<comment type="pathway">
    <text evidence="3">Amino-acid biosynthesis; L-lysine biosynthesis via AAA pathway; L-lysine from L-alpha-aminoadipate (fungal route): step 1/3.</text>
</comment>
<dbReference type="Gene3D" id="3.40.50.12780">
    <property type="entry name" value="N-terminal domain of ligase-like"/>
    <property type="match status" value="1"/>
</dbReference>
<dbReference type="Pfam" id="PF07993">
    <property type="entry name" value="NAD_binding_4"/>
    <property type="match status" value="1"/>
</dbReference>
<dbReference type="EC" id="1.2.1.95" evidence="5"/>
<dbReference type="PIRSF" id="PIRSF001617">
    <property type="entry name" value="Alpha-AR"/>
    <property type="match status" value="1"/>
</dbReference>
<dbReference type="SUPFAM" id="SSF47336">
    <property type="entry name" value="ACP-like"/>
    <property type="match status" value="1"/>
</dbReference>
<comment type="catalytic activity">
    <reaction evidence="15">
        <text>(S)-2-amino-6-oxohexanoate + AMP + diphosphate + NADP(+) = L-2-aminoadipate + ATP + NADPH + H(+)</text>
        <dbReference type="Rhea" id="RHEA:46936"/>
        <dbReference type="ChEBI" id="CHEBI:15378"/>
        <dbReference type="ChEBI" id="CHEBI:30616"/>
        <dbReference type="ChEBI" id="CHEBI:33019"/>
        <dbReference type="ChEBI" id="CHEBI:57783"/>
        <dbReference type="ChEBI" id="CHEBI:58321"/>
        <dbReference type="ChEBI" id="CHEBI:58349"/>
        <dbReference type="ChEBI" id="CHEBI:58672"/>
        <dbReference type="ChEBI" id="CHEBI:456215"/>
        <dbReference type="EC" id="1.2.1.95"/>
    </reaction>
</comment>
<dbReference type="SUPFAM" id="SSF51735">
    <property type="entry name" value="NAD(P)-binding Rossmann-fold domains"/>
    <property type="match status" value="1"/>
</dbReference>
<evidence type="ECO:0000256" key="5">
    <source>
        <dbReference type="ARBA" id="ARBA00012913"/>
    </source>
</evidence>
<accession>A0A6G1HEB7</accession>
<keyword evidence="9" id="KW-0028">Amino-acid biosynthesis</keyword>
<evidence type="ECO:0000313" key="20">
    <source>
        <dbReference type="EMBL" id="KAF1991523.1"/>
    </source>
</evidence>
<comment type="catalytic activity">
    <reaction evidence="16">
        <text>(S)-2-amino-6-oxohexanoate + NAD(+) + H2O = L-2-aminoadipate + NADH + 2 H(+)</text>
        <dbReference type="Rhea" id="RHEA:12308"/>
        <dbReference type="ChEBI" id="CHEBI:15377"/>
        <dbReference type="ChEBI" id="CHEBI:15378"/>
        <dbReference type="ChEBI" id="CHEBI:57540"/>
        <dbReference type="ChEBI" id="CHEBI:57945"/>
        <dbReference type="ChEBI" id="CHEBI:58321"/>
        <dbReference type="ChEBI" id="CHEBI:58672"/>
        <dbReference type="EC" id="1.2.1.31"/>
    </reaction>
</comment>
<dbReference type="EC" id="1.2.1.31" evidence="6"/>
<proteinExistence type="inferred from homology"/>
<reference evidence="20" key="1">
    <citation type="journal article" date="2020" name="Stud. Mycol.">
        <title>101 Dothideomycetes genomes: a test case for predicting lifestyles and emergence of pathogens.</title>
        <authorList>
            <person name="Haridas S."/>
            <person name="Albert R."/>
            <person name="Binder M."/>
            <person name="Bloem J."/>
            <person name="Labutti K."/>
            <person name="Salamov A."/>
            <person name="Andreopoulos B."/>
            <person name="Baker S."/>
            <person name="Barry K."/>
            <person name="Bills G."/>
            <person name="Bluhm B."/>
            <person name="Cannon C."/>
            <person name="Castanera R."/>
            <person name="Culley D."/>
            <person name="Daum C."/>
            <person name="Ezra D."/>
            <person name="Gonzalez J."/>
            <person name="Henrissat B."/>
            <person name="Kuo A."/>
            <person name="Liang C."/>
            <person name="Lipzen A."/>
            <person name="Lutzoni F."/>
            <person name="Magnuson J."/>
            <person name="Mondo S."/>
            <person name="Nolan M."/>
            <person name="Ohm R."/>
            <person name="Pangilinan J."/>
            <person name="Park H.-J."/>
            <person name="Ramirez L."/>
            <person name="Alfaro M."/>
            <person name="Sun H."/>
            <person name="Tritt A."/>
            <person name="Yoshinaga Y."/>
            <person name="Zwiers L.-H."/>
            <person name="Turgeon B."/>
            <person name="Goodwin S."/>
            <person name="Spatafora J."/>
            <person name="Crous P."/>
            <person name="Grigoriev I."/>
        </authorList>
    </citation>
    <scope>NUCLEOTIDE SEQUENCE</scope>
    <source>
        <strain evidence="20">CBS 113979</strain>
    </source>
</reference>
<dbReference type="InterPro" id="IPR020845">
    <property type="entry name" value="AMP-binding_CS"/>
</dbReference>
<feature type="domain" description="Carrier" evidence="19">
    <location>
        <begin position="628"/>
        <end position="705"/>
    </location>
</feature>
<evidence type="ECO:0000256" key="10">
    <source>
        <dbReference type="ARBA" id="ARBA00022857"/>
    </source>
</evidence>
<dbReference type="EMBL" id="ML977139">
    <property type="protein sequence ID" value="KAF1991523.1"/>
    <property type="molecule type" value="Genomic_DNA"/>
</dbReference>
<evidence type="ECO:0000256" key="11">
    <source>
        <dbReference type="ARBA" id="ARBA00023002"/>
    </source>
</evidence>
<dbReference type="Gene3D" id="3.40.50.720">
    <property type="entry name" value="NAD(P)-binding Rossmann-like Domain"/>
    <property type="match status" value="1"/>
</dbReference>
<comment type="catalytic activity">
    <reaction evidence="17">
        <text>(S)-2-amino-6-oxohexanoate + NADP(+) + H2O = L-2-aminoadipate + NADPH + 2 H(+)</text>
        <dbReference type="Rhea" id="RHEA:12304"/>
        <dbReference type="ChEBI" id="CHEBI:15377"/>
        <dbReference type="ChEBI" id="CHEBI:15378"/>
        <dbReference type="ChEBI" id="CHEBI:57783"/>
        <dbReference type="ChEBI" id="CHEBI:58321"/>
        <dbReference type="ChEBI" id="CHEBI:58349"/>
        <dbReference type="ChEBI" id="CHEBI:58672"/>
        <dbReference type="EC" id="1.2.1.31"/>
    </reaction>
</comment>
<dbReference type="GO" id="GO:0019878">
    <property type="term" value="P:lysine biosynthetic process via aminoadipic acid"/>
    <property type="evidence" value="ECO:0007669"/>
    <property type="project" value="UniProtKB-UniPathway"/>
</dbReference>
<name>A0A6G1HEB7_9PEZI</name>
<evidence type="ECO:0000256" key="17">
    <source>
        <dbReference type="ARBA" id="ARBA00049537"/>
    </source>
</evidence>